<reference evidence="1 2" key="1">
    <citation type="submission" date="2016-03" db="EMBL/GenBank/DDBJ databases">
        <authorList>
            <person name="Ploux O."/>
        </authorList>
    </citation>
    <scope>NUCLEOTIDE SEQUENCE [LARGE SCALE GENOMIC DNA]</scope>
    <source>
        <strain evidence="1 2">R-45378</strain>
    </source>
</reference>
<gene>
    <name evidence="1" type="ORF">A1507_04320</name>
</gene>
<organism evidence="1 2">
    <name type="scientific">Methylomonas koyamae</name>
    <dbReference type="NCBI Taxonomy" id="702114"/>
    <lineage>
        <taxon>Bacteria</taxon>
        <taxon>Pseudomonadati</taxon>
        <taxon>Pseudomonadota</taxon>
        <taxon>Gammaproteobacteria</taxon>
        <taxon>Methylococcales</taxon>
        <taxon>Methylococcaceae</taxon>
        <taxon>Methylomonas</taxon>
    </lineage>
</organism>
<protein>
    <submittedName>
        <fullName evidence="1">Uncharacterized protein</fullName>
    </submittedName>
</protein>
<sequence>MNIVDMLDEVVLISNSMLPKPSLPNTALLFAFTTFGNSFAFFDLFSKVGLNQPPATTKIIVTFRQSPNGMEMFR</sequence>
<comment type="caution">
    <text evidence="1">The sequence shown here is derived from an EMBL/GenBank/DDBJ whole genome shotgun (WGS) entry which is preliminary data.</text>
</comment>
<dbReference type="Proteomes" id="UP000077857">
    <property type="component" value="Unassembled WGS sequence"/>
</dbReference>
<accession>A0A177MVU8</accession>
<dbReference type="AlphaFoldDB" id="A0A177MVU8"/>
<evidence type="ECO:0000313" key="1">
    <source>
        <dbReference type="EMBL" id="OAI09761.1"/>
    </source>
</evidence>
<name>A0A177MVU8_9GAMM</name>
<dbReference type="EMBL" id="LUUJ01000145">
    <property type="protein sequence ID" value="OAI09761.1"/>
    <property type="molecule type" value="Genomic_DNA"/>
</dbReference>
<proteinExistence type="predicted"/>
<evidence type="ECO:0000313" key="2">
    <source>
        <dbReference type="Proteomes" id="UP000077857"/>
    </source>
</evidence>